<evidence type="ECO:0000256" key="2">
    <source>
        <dbReference type="SAM" id="MobiDB-lite"/>
    </source>
</evidence>
<accession>A0A0G4FJ06</accession>
<gene>
    <name evidence="4" type="ORF">Vbra_15530</name>
</gene>
<dbReference type="InterPro" id="IPR003131">
    <property type="entry name" value="T1-type_BTB"/>
</dbReference>
<keyword evidence="5" id="KW-1185">Reference proteome</keyword>
<dbReference type="GO" id="GO:0051260">
    <property type="term" value="P:protein homooligomerization"/>
    <property type="evidence" value="ECO:0007669"/>
    <property type="project" value="InterPro"/>
</dbReference>
<feature type="compositionally biased region" description="Basic residues" evidence="2">
    <location>
        <begin position="1"/>
        <end position="12"/>
    </location>
</feature>
<proteinExistence type="predicted"/>
<organism evidence="4 5">
    <name type="scientific">Vitrella brassicaformis (strain CCMP3155)</name>
    <dbReference type="NCBI Taxonomy" id="1169540"/>
    <lineage>
        <taxon>Eukaryota</taxon>
        <taxon>Sar</taxon>
        <taxon>Alveolata</taxon>
        <taxon>Colpodellida</taxon>
        <taxon>Vitrellaceae</taxon>
        <taxon>Vitrella</taxon>
    </lineage>
</organism>
<dbReference type="Proteomes" id="UP000041254">
    <property type="component" value="Unassembled WGS sequence"/>
</dbReference>
<dbReference type="InterPro" id="IPR011333">
    <property type="entry name" value="SKP1/BTB/POZ_sf"/>
</dbReference>
<dbReference type="VEuPathDB" id="CryptoDB:Vbra_15530"/>
<evidence type="ECO:0000313" key="4">
    <source>
        <dbReference type="EMBL" id="CEM13699.1"/>
    </source>
</evidence>
<evidence type="ECO:0000256" key="1">
    <source>
        <dbReference type="SAM" id="Coils"/>
    </source>
</evidence>
<dbReference type="Gene3D" id="3.30.710.10">
    <property type="entry name" value="Potassium Channel Kv1.1, Chain A"/>
    <property type="match status" value="1"/>
</dbReference>
<dbReference type="InParanoid" id="A0A0G4FJ06"/>
<sequence>MHRCIVRHRHASGQRGAADGAADADDQLEVNVGGRPFTVRRHHLTRAAGSVMASLFRGKWDHRLPRDDDDRFFIDADPRAFQMVLRAARQADGEEGVEQLKKMAADGLFRGGICDWIRFWLSPPAALGGELANGHISTLPPSLSAVALPEQLKGLVAVMERIVQTLAGRLAELSQEMAAKKARYDRVMRDIKAVSPFLRPMSGSESIRSIRVSEGNGRPDVVISTTESTLQETTSSLRNIFDTYSAPVVCVSADHFSEIVDYERRRCTMPKGTTLSPPTTTSDQMDQLLYECEMCGLLDAAYPPILPDGDMHNLAKTITYNQPAYLHRLFTSDAHGTSFQKLLHQVGGARGLLFIVDDGDCDVVACHIDGQLINPPDQ</sequence>
<dbReference type="PhylomeDB" id="A0A0G4FJ06"/>
<keyword evidence="1" id="KW-0175">Coiled coil</keyword>
<dbReference type="AlphaFoldDB" id="A0A0G4FJ06"/>
<feature type="region of interest" description="Disordered" evidence="2">
    <location>
        <begin position="1"/>
        <end position="23"/>
    </location>
</feature>
<dbReference type="EMBL" id="CDMY01000447">
    <property type="protein sequence ID" value="CEM13699.1"/>
    <property type="molecule type" value="Genomic_DNA"/>
</dbReference>
<protein>
    <recommendedName>
        <fullName evidence="3">Potassium channel tetramerisation-type BTB domain-containing protein</fullName>
    </recommendedName>
</protein>
<evidence type="ECO:0000259" key="3">
    <source>
        <dbReference type="Pfam" id="PF02214"/>
    </source>
</evidence>
<reference evidence="4 5" key="1">
    <citation type="submission" date="2014-11" db="EMBL/GenBank/DDBJ databases">
        <authorList>
            <person name="Zhu J."/>
            <person name="Qi W."/>
            <person name="Song R."/>
        </authorList>
    </citation>
    <scope>NUCLEOTIDE SEQUENCE [LARGE SCALE GENOMIC DNA]</scope>
</reference>
<dbReference type="OrthoDB" id="419404at2759"/>
<name>A0A0G4FJ06_VITBC</name>
<evidence type="ECO:0000313" key="5">
    <source>
        <dbReference type="Proteomes" id="UP000041254"/>
    </source>
</evidence>
<feature type="domain" description="Potassium channel tetramerisation-type BTB" evidence="3">
    <location>
        <begin position="29"/>
        <end position="90"/>
    </location>
</feature>
<feature type="coiled-coil region" evidence="1">
    <location>
        <begin position="163"/>
        <end position="190"/>
    </location>
</feature>
<dbReference type="Pfam" id="PF02214">
    <property type="entry name" value="BTB_2"/>
    <property type="match status" value="1"/>
</dbReference>
<dbReference type="SUPFAM" id="SSF54695">
    <property type="entry name" value="POZ domain"/>
    <property type="match status" value="1"/>
</dbReference>